<feature type="domain" description="Major facilitator superfamily (MFS) profile" evidence="8">
    <location>
        <begin position="29"/>
        <end position="474"/>
    </location>
</feature>
<feature type="transmembrane region" description="Helical" evidence="7">
    <location>
        <begin position="283"/>
        <end position="309"/>
    </location>
</feature>
<dbReference type="Proteomes" id="UP001595767">
    <property type="component" value="Unassembled WGS sequence"/>
</dbReference>
<evidence type="ECO:0000256" key="5">
    <source>
        <dbReference type="ARBA" id="ARBA00022989"/>
    </source>
</evidence>
<dbReference type="InterPro" id="IPR020846">
    <property type="entry name" value="MFS_dom"/>
</dbReference>
<feature type="transmembrane region" description="Helical" evidence="7">
    <location>
        <begin position="321"/>
        <end position="339"/>
    </location>
</feature>
<feature type="transmembrane region" description="Helical" evidence="7">
    <location>
        <begin position="183"/>
        <end position="203"/>
    </location>
</feature>
<evidence type="ECO:0000256" key="3">
    <source>
        <dbReference type="ARBA" id="ARBA00022475"/>
    </source>
</evidence>
<feature type="transmembrane region" description="Helical" evidence="7">
    <location>
        <begin position="67"/>
        <end position="86"/>
    </location>
</feature>
<dbReference type="RefSeq" id="WP_378553623.1">
    <property type="nucleotide sequence ID" value="NZ_JBHSBA010000015.1"/>
</dbReference>
<feature type="transmembrane region" description="Helical" evidence="7">
    <location>
        <begin position="346"/>
        <end position="366"/>
    </location>
</feature>
<gene>
    <name evidence="9" type="ORF">ACFOW8_23545</name>
</gene>
<dbReference type="PROSITE" id="PS50850">
    <property type="entry name" value="MFS"/>
    <property type="match status" value="1"/>
</dbReference>
<evidence type="ECO:0000256" key="2">
    <source>
        <dbReference type="ARBA" id="ARBA00022448"/>
    </source>
</evidence>
<feature type="transmembrane region" description="Helical" evidence="7">
    <location>
        <begin position="372"/>
        <end position="398"/>
    </location>
</feature>
<evidence type="ECO:0000256" key="1">
    <source>
        <dbReference type="ARBA" id="ARBA00004651"/>
    </source>
</evidence>
<feature type="transmembrane region" description="Helical" evidence="7">
    <location>
        <begin position="419"/>
        <end position="438"/>
    </location>
</feature>
<feature type="transmembrane region" description="Helical" evidence="7">
    <location>
        <begin position="245"/>
        <end position="262"/>
    </location>
</feature>
<sequence length="479" mass="49336">MTRTIDSGDDSADTVAVTGKGTSKPLGAVIVAVGVPVFMVTLDNLVVTNALPVIKAELGASLADLQWFVNAYTLSFASLLLTASAIGDRVGRKRMFLGGLALFMVASVACALATEPWMLIAARALEGAGGAAVMPLSLTLLAAAVPDRLRSAAIGIWGGITGVGIALGPVIGGAVVDGLSWQWIFWINIPVGLVALPFCAAVLTESRGVARRLDLLGLLLSAGGVLAVVWGVIHGADDGWTSRWVLSALIGGTALLVGFVAWERSTTSPMLPLRMFESRALSLSYLISFGFSVGVFGSIFLLAQFFQVVQGDSPFEAGLRTLPWTLAPMVVSPIAGLIVDRVGPRVLIASGLAFLAVALGWLAAVTEPDSPYSIFVVPFVLAGTGMGLAFAATATIVMDSAKPVDHGMASGISSTVREVGVAMGVASLASVFASYGSYGAPRDYVDGLTPAVWVGAGVVAVTAVVALFLPRFTKQIDEA</sequence>
<keyword evidence="4 7" id="KW-0812">Transmembrane</keyword>
<feature type="transmembrane region" description="Helical" evidence="7">
    <location>
        <begin position="120"/>
        <end position="145"/>
    </location>
</feature>
<reference evidence="10" key="1">
    <citation type="journal article" date="2019" name="Int. J. Syst. Evol. Microbiol.">
        <title>The Global Catalogue of Microorganisms (GCM) 10K type strain sequencing project: providing services to taxonomists for standard genome sequencing and annotation.</title>
        <authorList>
            <consortium name="The Broad Institute Genomics Platform"/>
            <consortium name="The Broad Institute Genome Sequencing Center for Infectious Disease"/>
            <person name="Wu L."/>
            <person name="Ma J."/>
        </authorList>
    </citation>
    <scope>NUCLEOTIDE SEQUENCE [LARGE SCALE GENOMIC DNA]</scope>
    <source>
        <strain evidence="10">CGMCC 4.7204</strain>
    </source>
</reference>
<feature type="transmembrane region" description="Helical" evidence="7">
    <location>
        <begin position="152"/>
        <end position="171"/>
    </location>
</feature>
<dbReference type="Gene3D" id="1.20.1720.10">
    <property type="entry name" value="Multidrug resistance protein D"/>
    <property type="match status" value="1"/>
</dbReference>
<protein>
    <submittedName>
        <fullName evidence="9">MFS transporter</fullName>
    </submittedName>
</protein>
<feature type="transmembrane region" description="Helical" evidence="7">
    <location>
        <begin position="450"/>
        <end position="469"/>
    </location>
</feature>
<dbReference type="InterPro" id="IPR011701">
    <property type="entry name" value="MFS"/>
</dbReference>
<dbReference type="InterPro" id="IPR036259">
    <property type="entry name" value="MFS_trans_sf"/>
</dbReference>
<dbReference type="PANTHER" id="PTHR42718:SF42">
    <property type="entry name" value="EXPORT PROTEIN"/>
    <property type="match status" value="1"/>
</dbReference>
<dbReference type="PANTHER" id="PTHR42718">
    <property type="entry name" value="MAJOR FACILITATOR SUPERFAMILY MULTIDRUG TRANSPORTER MFSC"/>
    <property type="match status" value="1"/>
</dbReference>
<accession>A0ABV8LC86</accession>
<dbReference type="InterPro" id="IPR004638">
    <property type="entry name" value="EmrB-like"/>
</dbReference>
<comment type="subcellular location">
    <subcellularLocation>
        <location evidence="1">Cell membrane</location>
        <topology evidence="1">Multi-pass membrane protein</topology>
    </subcellularLocation>
</comment>
<evidence type="ECO:0000256" key="4">
    <source>
        <dbReference type="ARBA" id="ARBA00022692"/>
    </source>
</evidence>
<keyword evidence="5 7" id="KW-1133">Transmembrane helix</keyword>
<evidence type="ECO:0000256" key="7">
    <source>
        <dbReference type="SAM" id="Phobius"/>
    </source>
</evidence>
<keyword evidence="10" id="KW-1185">Reference proteome</keyword>
<dbReference type="Gene3D" id="1.20.1250.20">
    <property type="entry name" value="MFS general substrate transporter like domains"/>
    <property type="match status" value="1"/>
</dbReference>
<dbReference type="SUPFAM" id="SSF103473">
    <property type="entry name" value="MFS general substrate transporter"/>
    <property type="match status" value="1"/>
</dbReference>
<evidence type="ECO:0000313" key="10">
    <source>
        <dbReference type="Proteomes" id="UP001595767"/>
    </source>
</evidence>
<keyword evidence="3" id="KW-1003">Cell membrane</keyword>
<proteinExistence type="predicted"/>
<evidence type="ECO:0000256" key="6">
    <source>
        <dbReference type="ARBA" id="ARBA00023136"/>
    </source>
</evidence>
<dbReference type="NCBIfam" id="TIGR00711">
    <property type="entry name" value="efflux_EmrB"/>
    <property type="match status" value="1"/>
</dbReference>
<comment type="caution">
    <text evidence="9">The sequence shown here is derived from an EMBL/GenBank/DDBJ whole genome shotgun (WGS) entry which is preliminary data.</text>
</comment>
<keyword evidence="6 7" id="KW-0472">Membrane</keyword>
<dbReference type="EMBL" id="JBHSBA010000015">
    <property type="protein sequence ID" value="MFC4127904.1"/>
    <property type="molecule type" value="Genomic_DNA"/>
</dbReference>
<dbReference type="Pfam" id="PF07690">
    <property type="entry name" value="MFS_1"/>
    <property type="match status" value="1"/>
</dbReference>
<name>A0ABV8LC86_9NOCA</name>
<organism evidence="9 10">
    <name type="scientific">Nocardia rhizosphaerae</name>
    <dbReference type="NCBI Taxonomy" id="1691571"/>
    <lineage>
        <taxon>Bacteria</taxon>
        <taxon>Bacillati</taxon>
        <taxon>Actinomycetota</taxon>
        <taxon>Actinomycetes</taxon>
        <taxon>Mycobacteriales</taxon>
        <taxon>Nocardiaceae</taxon>
        <taxon>Nocardia</taxon>
    </lineage>
</organism>
<feature type="transmembrane region" description="Helical" evidence="7">
    <location>
        <begin position="26"/>
        <end position="47"/>
    </location>
</feature>
<feature type="transmembrane region" description="Helical" evidence="7">
    <location>
        <begin position="95"/>
        <end position="114"/>
    </location>
</feature>
<dbReference type="CDD" id="cd17321">
    <property type="entry name" value="MFS_MMR_MDR_like"/>
    <property type="match status" value="1"/>
</dbReference>
<dbReference type="PRINTS" id="PR01036">
    <property type="entry name" value="TCRTETB"/>
</dbReference>
<evidence type="ECO:0000313" key="9">
    <source>
        <dbReference type="EMBL" id="MFC4127904.1"/>
    </source>
</evidence>
<keyword evidence="2" id="KW-0813">Transport</keyword>
<feature type="transmembrane region" description="Helical" evidence="7">
    <location>
        <begin position="215"/>
        <end position="233"/>
    </location>
</feature>
<evidence type="ECO:0000259" key="8">
    <source>
        <dbReference type="PROSITE" id="PS50850"/>
    </source>
</evidence>